<dbReference type="GO" id="GO:0035527">
    <property type="term" value="F:3-hydroxypropionate dehydrogenase (NADP+) activity"/>
    <property type="evidence" value="ECO:0007669"/>
    <property type="project" value="UniProtKB-EC"/>
</dbReference>
<keyword evidence="9" id="KW-1185">Reference proteome</keyword>
<keyword evidence="5 6" id="KW-0520">NAD</keyword>
<dbReference type="EMBL" id="CP104694">
    <property type="protein sequence ID" value="UXI70628.1"/>
    <property type="molecule type" value="Genomic_DNA"/>
</dbReference>
<name>A0ABY6BKT6_9GAMM</name>
<keyword evidence="3 6" id="KW-0521">NADP</keyword>
<comment type="similarity">
    <text evidence="6">Belongs to the nitroreductase family. HadB/RutE subfamily.</text>
</comment>
<evidence type="ECO:0000313" key="9">
    <source>
        <dbReference type="Proteomes" id="UP001064632"/>
    </source>
</evidence>
<keyword evidence="2 6" id="KW-0288">FMN</keyword>
<evidence type="ECO:0000256" key="6">
    <source>
        <dbReference type="HAMAP-Rule" id="MF_01204"/>
    </source>
</evidence>
<dbReference type="InterPro" id="IPR023936">
    <property type="entry name" value="RutE-like"/>
</dbReference>
<dbReference type="EC" id="1.-.-.-" evidence="6"/>
<dbReference type="PANTHER" id="PTHR43543">
    <property type="entry name" value="MALONIC SEMIALDEHYDE REDUCTASE RUTE-RELATED"/>
    <property type="match status" value="1"/>
</dbReference>
<proteinExistence type="inferred from homology"/>
<gene>
    <name evidence="8" type="ORF">N4264_04475</name>
</gene>
<comment type="cofactor">
    <cofactor evidence="6">
        <name>FMN</name>
        <dbReference type="ChEBI" id="CHEBI:58210"/>
    </cofactor>
</comment>
<dbReference type="HAMAP" id="MF_01204">
    <property type="entry name" value="Oxidoreductase_RutE_HadB"/>
    <property type="match status" value="1"/>
</dbReference>
<dbReference type="Pfam" id="PF00881">
    <property type="entry name" value="Nitroreductase"/>
    <property type="match status" value="1"/>
</dbReference>
<sequence>MFKNPLSDAALDQIFREARTYRGSARAWLDAPVADADLKAIYDLAKMGPTSANCSPARIVFIRTPEGKEKLRQALDEGNVEQTMAAPVTALVGSDHAFYEHMDTLFPNTGARSWFEGKPEVIRNTAFRNASLQGAYLIVAARALGFDCGPMSGFDTAKADELFFTGTQVKSNFLINIGRGNPAAPKPRNPRFDFDEVCRIA</sequence>
<dbReference type="SUPFAM" id="SSF55469">
    <property type="entry name" value="FMN-dependent nitroreductase-like"/>
    <property type="match status" value="1"/>
</dbReference>
<evidence type="ECO:0000256" key="5">
    <source>
        <dbReference type="ARBA" id="ARBA00023027"/>
    </source>
</evidence>
<feature type="domain" description="Nitroreductase" evidence="7">
    <location>
        <begin position="21"/>
        <end position="163"/>
    </location>
</feature>
<protein>
    <recommendedName>
        <fullName evidence="6">Putative NADH dehydrogenase/NAD(P)H nitroreductase N4264_04475</fullName>
        <ecNumber evidence="6">1.-.-.-</ecNumber>
    </recommendedName>
</protein>
<evidence type="ECO:0000259" key="7">
    <source>
        <dbReference type="Pfam" id="PF00881"/>
    </source>
</evidence>
<accession>A0ABY6BKT6</accession>
<dbReference type="InterPro" id="IPR050461">
    <property type="entry name" value="Nitroreductase_HadB/RutE"/>
</dbReference>
<evidence type="ECO:0000256" key="1">
    <source>
        <dbReference type="ARBA" id="ARBA00022630"/>
    </source>
</evidence>
<dbReference type="CDD" id="cd02148">
    <property type="entry name" value="RutE-like"/>
    <property type="match status" value="1"/>
</dbReference>
<dbReference type="PANTHER" id="PTHR43543:SF1">
    <property type="entry name" value="MALONIC SEMIALDEHYDE REDUCTASE RUTE-RELATED"/>
    <property type="match status" value="1"/>
</dbReference>
<dbReference type="InterPro" id="IPR029479">
    <property type="entry name" value="Nitroreductase"/>
</dbReference>
<dbReference type="NCBIfam" id="NF003768">
    <property type="entry name" value="PRK05365.1"/>
    <property type="match status" value="1"/>
</dbReference>
<dbReference type="Gene3D" id="3.40.109.10">
    <property type="entry name" value="NADH Oxidase"/>
    <property type="match status" value="1"/>
</dbReference>
<evidence type="ECO:0000256" key="3">
    <source>
        <dbReference type="ARBA" id="ARBA00022857"/>
    </source>
</evidence>
<evidence type="ECO:0000313" key="8">
    <source>
        <dbReference type="EMBL" id="UXI70628.1"/>
    </source>
</evidence>
<evidence type="ECO:0000256" key="4">
    <source>
        <dbReference type="ARBA" id="ARBA00023002"/>
    </source>
</evidence>
<dbReference type="InterPro" id="IPR000415">
    <property type="entry name" value="Nitroreductase-like"/>
</dbReference>
<keyword evidence="1 6" id="KW-0285">Flavoprotein</keyword>
<evidence type="ECO:0000256" key="2">
    <source>
        <dbReference type="ARBA" id="ARBA00022643"/>
    </source>
</evidence>
<dbReference type="RefSeq" id="WP_261697573.1">
    <property type="nucleotide sequence ID" value="NZ_CP104694.1"/>
</dbReference>
<dbReference type="Proteomes" id="UP001064632">
    <property type="component" value="Chromosome"/>
</dbReference>
<organism evidence="8 9">
    <name type="scientific">Tahibacter amnicola</name>
    <dbReference type="NCBI Taxonomy" id="2976241"/>
    <lineage>
        <taxon>Bacteria</taxon>
        <taxon>Pseudomonadati</taxon>
        <taxon>Pseudomonadota</taxon>
        <taxon>Gammaproteobacteria</taxon>
        <taxon>Lysobacterales</taxon>
        <taxon>Rhodanobacteraceae</taxon>
        <taxon>Tahibacter</taxon>
    </lineage>
</organism>
<reference evidence="8" key="1">
    <citation type="submission" date="2022-09" db="EMBL/GenBank/DDBJ databases">
        <title>Tahibacter sp. nov., isolated from a fresh water.</title>
        <authorList>
            <person name="Baek J.H."/>
            <person name="Lee J.K."/>
            <person name="Kim J.M."/>
            <person name="Jeon C.O."/>
        </authorList>
    </citation>
    <scope>NUCLEOTIDE SEQUENCE</scope>
    <source>
        <strain evidence="8">W38</strain>
    </source>
</reference>
<keyword evidence="4 6" id="KW-0560">Oxidoreductase</keyword>